<feature type="transmembrane region" description="Helical" evidence="4">
    <location>
        <begin position="171"/>
        <end position="194"/>
    </location>
</feature>
<dbReference type="EC" id="2.7.10.2" evidence="5"/>
<dbReference type="Gene3D" id="3.40.50.300">
    <property type="entry name" value="P-loop containing nucleotide triphosphate hydrolases"/>
    <property type="match status" value="1"/>
</dbReference>
<keyword evidence="4" id="KW-0472">Membrane</keyword>
<feature type="compositionally biased region" description="Basic and acidic residues" evidence="3">
    <location>
        <begin position="522"/>
        <end position="531"/>
    </location>
</feature>
<evidence type="ECO:0000256" key="3">
    <source>
        <dbReference type="SAM" id="MobiDB-lite"/>
    </source>
</evidence>
<dbReference type="SUPFAM" id="SSF52540">
    <property type="entry name" value="P-loop containing nucleoside triphosphate hydrolases"/>
    <property type="match status" value="1"/>
</dbReference>
<dbReference type="CDD" id="cd05387">
    <property type="entry name" value="BY-kinase"/>
    <property type="match status" value="1"/>
</dbReference>
<evidence type="ECO:0000313" key="5">
    <source>
        <dbReference type="EMBL" id="QQB14792.1"/>
    </source>
</evidence>
<keyword evidence="1" id="KW-0547">Nucleotide-binding</keyword>
<name>A0A7T3ZZX8_9MICO</name>
<feature type="transmembrane region" description="Helical" evidence="4">
    <location>
        <begin position="12"/>
        <end position="35"/>
    </location>
</feature>
<evidence type="ECO:0000256" key="2">
    <source>
        <dbReference type="ARBA" id="ARBA00022840"/>
    </source>
</evidence>
<dbReference type="Pfam" id="PF10609">
    <property type="entry name" value="ParA"/>
    <property type="match status" value="1"/>
</dbReference>
<dbReference type="Proteomes" id="UP000595374">
    <property type="component" value="Chromosome"/>
</dbReference>
<protein>
    <submittedName>
        <fullName evidence="5">Polysaccharide biosynthesis tyrosine autokinase</fullName>
        <ecNumber evidence="5">2.7.10.2</ecNumber>
    </submittedName>
</protein>
<dbReference type="InterPro" id="IPR050445">
    <property type="entry name" value="Bact_polysacc_biosynth/exp"/>
</dbReference>
<evidence type="ECO:0000256" key="1">
    <source>
        <dbReference type="ARBA" id="ARBA00022741"/>
    </source>
</evidence>
<feature type="compositionally biased region" description="Polar residues" evidence="3">
    <location>
        <begin position="486"/>
        <end position="503"/>
    </location>
</feature>
<keyword evidence="4" id="KW-0812">Transmembrane</keyword>
<evidence type="ECO:0000256" key="4">
    <source>
        <dbReference type="SAM" id="Phobius"/>
    </source>
</evidence>
<keyword evidence="5" id="KW-0418">Kinase</keyword>
<dbReference type="AlphaFoldDB" id="A0A7T3ZZX8"/>
<dbReference type="PANTHER" id="PTHR32309:SF31">
    <property type="entry name" value="CAPSULAR EXOPOLYSACCHARIDE FAMILY"/>
    <property type="match status" value="1"/>
</dbReference>
<evidence type="ECO:0000313" key="6">
    <source>
        <dbReference type="Proteomes" id="UP000595374"/>
    </source>
</evidence>
<dbReference type="GO" id="GO:0004715">
    <property type="term" value="F:non-membrane spanning protein tyrosine kinase activity"/>
    <property type="evidence" value="ECO:0007669"/>
    <property type="project" value="UniProtKB-EC"/>
</dbReference>
<dbReference type="InterPro" id="IPR005702">
    <property type="entry name" value="Wzc-like_C"/>
</dbReference>
<accession>A0A7T3ZZX8</accession>
<dbReference type="InterPro" id="IPR033756">
    <property type="entry name" value="YlxH/NBP35"/>
</dbReference>
<keyword evidence="2" id="KW-0067">ATP-binding</keyword>
<sequence length="531" mass="56530">MKLKEYLRLIRRNVALLVIATVLGGAAGFGIWALLPTTYSSRTELFASVSTSGDPYQLQMASSFMQERIQTYVDMASSRPVLEPVIDRLNLDETPEELAGQVNSYSDPRTVLITVEAAAATPDEAAQLSDAIAGSLVTVIGEMENSGSADTGQIELKVANPAVPATVPDGLPLWMCIGLGLPVGLAIGLGIALLRSNLDSRLRTKEDVEAITSATVLASIPTDPKITDQPLLTQMGLDNVRGEAYRRLRTNLGFAQVDDTNSAILITSAGAQEGKSTTSINLAIALAQAGSRVALVDVDLRQPTVAEKLGLENSVGLTTALVGSADLSELMQPWGQDELYVLTAGMMPPNPTELLDSRAMGTLIKRLTGEFDIVILDGPPLLPVADSLVLSKQVGRVLLVASVGQVRTNDLQEAVRSLDVLDVPVDVVLNRVPRTSAETNGYYQCYSSRAQKQTAGPGPEIPSDVPPSDVPRTWPGSTEDAWSGRGSEQTAEAASPTWTTSDDATAGRHLRPRRLARTGAQTRRESMGRLP</sequence>
<dbReference type="EMBL" id="CP065989">
    <property type="protein sequence ID" value="QQB14792.1"/>
    <property type="molecule type" value="Genomic_DNA"/>
</dbReference>
<dbReference type="PANTHER" id="PTHR32309">
    <property type="entry name" value="TYROSINE-PROTEIN KINASE"/>
    <property type="match status" value="1"/>
</dbReference>
<dbReference type="NCBIfam" id="TIGR01007">
    <property type="entry name" value="eps_fam"/>
    <property type="match status" value="1"/>
</dbReference>
<keyword evidence="5" id="KW-0808">Transferase</keyword>
<dbReference type="GO" id="GO:0005524">
    <property type="term" value="F:ATP binding"/>
    <property type="evidence" value="ECO:0007669"/>
    <property type="project" value="UniProtKB-KW"/>
</dbReference>
<dbReference type="RefSeq" id="WP_198499844.1">
    <property type="nucleotide sequence ID" value="NZ_CP065989.1"/>
</dbReference>
<keyword evidence="4" id="KW-1133">Transmembrane helix</keyword>
<organism evidence="5 6">
    <name type="scientific">Brevibacterium casei</name>
    <dbReference type="NCBI Taxonomy" id="33889"/>
    <lineage>
        <taxon>Bacteria</taxon>
        <taxon>Bacillati</taxon>
        <taxon>Actinomycetota</taxon>
        <taxon>Actinomycetes</taxon>
        <taxon>Micrococcales</taxon>
        <taxon>Brevibacteriaceae</taxon>
        <taxon>Brevibacterium</taxon>
    </lineage>
</organism>
<gene>
    <name evidence="5" type="ORF">I6H47_02085</name>
</gene>
<feature type="region of interest" description="Disordered" evidence="3">
    <location>
        <begin position="450"/>
        <end position="531"/>
    </location>
</feature>
<proteinExistence type="predicted"/>
<reference evidence="5 6" key="1">
    <citation type="submission" date="2020-12" db="EMBL/GenBank/DDBJ databases">
        <title>FDA dAtabase for Regulatory Grade micrObial Sequences (FDA-ARGOS): Supporting development and validation of Infectious Disease Dx tests.</title>
        <authorList>
            <person name="Sproer C."/>
            <person name="Gronow S."/>
            <person name="Severitt S."/>
            <person name="Schroder I."/>
            <person name="Tallon L."/>
            <person name="Sadzewicz L."/>
            <person name="Zhao X."/>
            <person name="Boylan J."/>
            <person name="Ott S."/>
            <person name="Bowen H."/>
            <person name="Vavikolanu K."/>
            <person name="Mehta A."/>
            <person name="Aluvathingal J."/>
            <person name="Nadendla S."/>
            <person name="Lowell S."/>
            <person name="Myers T."/>
            <person name="Yan Y."/>
            <person name="Sichtig H."/>
        </authorList>
    </citation>
    <scope>NUCLEOTIDE SEQUENCE [LARGE SCALE GENOMIC DNA]</scope>
    <source>
        <strain evidence="5 6">FDAARGOS_990</strain>
    </source>
</reference>
<dbReference type="InterPro" id="IPR027417">
    <property type="entry name" value="P-loop_NTPase"/>
</dbReference>